<dbReference type="Proteomes" id="UP000077701">
    <property type="component" value="Unassembled WGS sequence"/>
</dbReference>
<protein>
    <recommendedName>
        <fullName evidence="5">Secreted protein</fullName>
    </recommendedName>
</protein>
<evidence type="ECO:0000313" key="4">
    <source>
        <dbReference type="Proteomes" id="UP000077701"/>
    </source>
</evidence>
<reference evidence="4" key="2">
    <citation type="submission" date="2016-04" db="EMBL/GenBank/DDBJ databases">
        <title>Planomonospora sphaerica JCM9374 whole genome shotgun sequence.</title>
        <authorList>
            <person name="Suzuki T."/>
            <person name="Dohra H."/>
            <person name="Kodani S."/>
        </authorList>
    </citation>
    <scope>NUCLEOTIDE SEQUENCE [LARGE SCALE GENOMIC DNA]</scope>
    <source>
        <strain evidence="4">JCM 9374</strain>
    </source>
</reference>
<dbReference type="RefSeq" id="WP_231647575.1">
    <property type="nucleotide sequence ID" value="NZ_BDCX01000016.1"/>
</dbReference>
<evidence type="ECO:0000256" key="1">
    <source>
        <dbReference type="SAM" id="MobiDB-lite"/>
    </source>
</evidence>
<accession>A0A171DMG1</accession>
<feature type="compositionally biased region" description="Low complexity" evidence="1">
    <location>
        <begin position="31"/>
        <end position="54"/>
    </location>
</feature>
<feature type="region of interest" description="Disordered" evidence="1">
    <location>
        <begin position="31"/>
        <end position="57"/>
    </location>
</feature>
<name>A0A171DMG1_9ACTN</name>
<proteinExistence type="predicted"/>
<dbReference type="STRING" id="161355.PS9374_05831"/>
<sequence length="172" mass="17733">MRIPDARAAAPLLLALALSLPLAGCAADPGGPGVASASGSGGDRAAPAASATPALDRDERNLRFARCMRENGVDMADPEPGKGVMIRFKGDRAVMEKAQEACKQYAPAGGDGPGAAQDSERMRELARCMRDNGVAEFPDPQPDGLVRIGKGVADDPDFEAAQQKCRLDAGGS</sequence>
<evidence type="ECO:0000256" key="2">
    <source>
        <dbReference type="SAM" id="SignalP"/>
    </source>
</evidence>
<organism evidence="3 4">
    <name type="scientific">Planomonospora sphaerica</name>
    <dbReference type="NCBI Taxonomy" id="161355"/>
    <lineage>
        <taxon>Bacteria</taxon>
        <taxon>Bacillati</taxon>
        <taxon>Actinomycetota</taxon>
        <taxon>Actinomycetes</taxon>
        <taxon>Streptosporangiales</taxon>
        <taxon>Streptosporangiaceae</taxon>
        <taxon>Planomonospora</taxon>
    </lineage>
</organism>
<evidence type="ECO:0000313" key="3">
    <source>
        <dbReference type="EMBL" id="GAT70151.1"/>
    </source>
</evidence>
<comment type="caution">
    <text evidence="3">The sequence shown here is derived from an EMBL/GenBank/DDBJ whole genome shotgun (WGS) entry which is preliminary data.</text>
</comment>
<feature type="signal peptide" evidence="2">
    <location>
        <begin position="1"/>
        <end position="26"/>
    </location>
</feature>
<dbReference type="EMBL" id="BDCX01000016">
    <property type="protein sequence ID" value="GAT70151.1"/>
    <property type="molecule type" value="Genomic_DNA"/>
</dbReference>
<evidence type="ECO:0008006" key="5">
    <source>
        <dbReference type="Google" id="ProtNLM"/>
    </source>
</evidence>
<feature type="chain" id="PRO_5007905861" description="Secreted protein" evidence="2">
    <location>
        <begin position="27"/>
        <end position="172"/>
    </location>
</feature>
<keyword evidence="4" id="KW-1185">Reference proteome</keyword>
<reference evidence="3 4" key="1">
    <citation type="journal article" date="2016" name="Genome Announc.">
        <title>Draft Genome Sequence of Planomonospora sphaerica JCM9374, a Rare Actinomycete.</title>
        <authorList>
            <person name="Dohra H."/>
            <person name="Suzuki T."/>
            <person name="Inoue Y."/>
            <person name="Kodani S."/>
        </authorList>
    </citation>
    <scope>NUCLEOTIDE SEQUENCE [LARGE SCALE GENOMIC DNA]</scope>
    <source>
        <strain evidence="3 4">JCM 9374</strain>
    </source>
</reference>
<dbReference type="AlphaFoldDB" id="A0A171DMG1"/>
<gene>
    <name evidence="3" type="ORF">PS9374_05831</name>
</gene>
<keyword evidence="2" id="KW-0732">Signal</keyword>